<dbReference type="InterPro" id="IPR000843">
    <property type="entry name" value="HTH_LacI"/>
</dbReference>
<dbReference type="Proteomes" id="UP000023067">
    <property type="component" value="Unassembled WGS sequence"/>
</dbReference>
<evidence type="ECO:0000259" key="5">
    <source>
        <dbReference type="PROSITE" id="PS50932"/>
    </source>
</evidence>
<dbReference type="GO" id="GO:0003700">
    <property type="term" value="F:DNA-binding transcription factor activity"/>
    <property type="evidence" value="ECO:0007669"/>
    <property type="project" value="TreeGrafter"/>
</dbReference>
<dbReference type="SUPFAM" id="SSF53822">
    <property type="entry name" value="Periplasmic binding protein-like I"/>
    <property type="match status" value="1"/>
</dbReference>
<dbReference type="Pfam" id="PF00356">
    <property type="entry name" value="LacI"/>
    <property type="match status" value="1"/>
</dbReference>
<dbReference type="Gene3D" id="3.40.50.2300">
    <property type="match status" value="1"/>
</dbReference>
<evidence type="ECO:0000256" key="1">
    <source>
        <dbReference type="ARBA" id="ARBA00022491"/>
    </source>
</evidence>
<dbReference type="PROSITE" id="PS00356">
    <property type="entry name" value="HTH_LACI_1"/>
    <property type="match status" value="1"/>
</dbReference>
<sequence length="359" mass="38092">MIPRAASRPTLKDVAAAAHVSVSTVSYALNDESRVRLAAETRSRIRRIAKELGYTPNGIARSLQSRSSRSIGVVVSKPLTFLRYAAIVQGAGTAITGHGFRMAVLPDASGASFIDDCRSGLLDGLIFIGHDDVSVPELLVEAAADGSAPLVTIDAGAPGPEAPYSSVDFDYAAGAESMVQELRGRGITTVLHLRPEVSSRAERERQAALMRALGRADRLALQVVSTGLRDEELRRTGQDPGLDRTYLDRLTARLRAALSEADGPAGSTAVLCSWGADVEATLSVVTAGFPGTTVASLASGWPRIELWERLIYSALPLQEAGERAVELLAGELRPDARHEHVMLTPRIQPPPGQAPPPQG</sequence>
<keyword evidence="2" id="KW-0805">Transcription regulation</keyword>
<dbReference type="SMART" id="SM00354">
    <property type="entry name" value="HTH_LACI"/>
    <property type="match status" value="1"/>
</dbReference>
<dbReference type="PROSITE" id="PS50932">
    <property type="entry name" value="HTH_LACI_2"/>
    <property type="match status" value="1"/>
</dbReference>
<organism evidence="6 7">
    <name type="scientific">Brachybacterium phenoliresistens</name>
    <dbReference type="NCBI Taxonomy" id="396014"/>
    <lineage>
        <taxon>Bacteria</taxon>
        <taxon>Bacillati</taxon>
        <taxon>Actinomycetota</taxon>
        <taxon>Actinomycetes</taxon>
        <taxon>Micrococcales</taxon>
        <taxon>Dermabacteraceae</taxon>
        <taxon>Brachybacterium</taxon>
    </lineage>
</organism>
<evidence type="ECO:0000256" key="3">
    <source>
        <dbReference type="ARBA" id="ARBA00023125"/>
    </source>
</evidence>
<dbReference type="CDD" id="cd01392">
    <property type="entry name" value="HTH_LacI"/>
    <property type="match status" value="1"/>
</dbReference>
<evidence type="ECO:0000256" key="2">
    <source>
        <dbReference type="ARBA" id="ARBA00023015"/>
    </source>
</evidence>
<dbReference type="GO" id="GO:0000976">
    <property type="term" value="F:transcription cis-regulatory region binding"/>
    <property type="evidence" value="ECO:0007669"/>
    <property type="project" value="TreeGrafter"/>
</dbReference>
<dbReference type="Gene3D" id="1.10.260.40">
    <property type="entry name" value="lambda repressor-like DNA-binding domains"/>
    <property type="match status" value="1"/>
</dbReference>
<dbReference type="OrthoDB" id="252678at2"/>
<dbReference type="RefSeq" id="WP_051487142.1">
    <property type="nucleotide sequence ID" value="NZ_KK070007.1"/>
</dbReference>
<dbReference type="InterPro" id="IPR028082">
    <property type="entry name" value="Peripla_BP_I"/>
</dbReference>
<dbReference type="SUPFAM" id="SSF47413">
    <property type="entry name" value="lambda repressor-like DNA-binding domains"/>
    <property type="match status" value="1"/>
</dbReference>
<keyword evidence="7" id="KW-1185">Reference proteome</keyword>
<dbReference type="AlphaFoldDB" id="Z9JN08"/>
<dbReference type="PANTHER" id="PTHR30146">
    <property type="entry name" value="LACI-RELATED TRANSCRIPTIONAL REPRESSOR"/>
    <property type="match status" value="1"/>
</dbReference>
<gene>
    <name evidence="6" type="ORF">BF93_09475</name>
</gene>
<accession>Z9JN08</accession>
<name>Z9JN08_9MICO</name>
<dbReference type="InterPro" id="IPR010982">
    <property type="entry name" value="Lambda_DNA-bd_dom_sf"/>
</dbReference>
<comment type="caution">
    <text evidence="6">The sequence shown here is derived from an EMBL/GenBank/DDBJ whole genome shotgun (WGS) entry which is preliminary data.</text>
</comment>
<dbReference type="PATRIC" id="fig|396014.3.peg.3392"/>
<dbReference type="STRING" id="396014.BF93_09475"/>
<evidence type="ECO:0000256" key="4">
    <source>
        <dbReference type="ARBA" id="ARBA00023163"/>
    </source>
</evidence>
<reference evidence="6 7" key="1">
    <citation type="submission" date="2014-02" db="EMBL/GenBank/DDBJ databases">
        <title>Genome sequence of Brachybacterium phenoliresistens strain W13A50.</title>
        <authorList>
            <person name="Wang X."/>
        </authorList>
    </citation>
    <scope>NUCLEOTIDE SEQUENCE [LARGE SCALE GENOMIC DNA]</scope>
    <source>
        <strain evidence="6 7">W13A50</strain>
    </source>
</reference>
<keyword evidence="3" id="KW-0238">DNA-binding</keyword>
<proteinExistence type="predicted"/>
<feature type="domain" description="HTH lacI-type" evidence="5">
    <location>
        <begin position="9"/>
        <end position="65"/>
    </location>
</feature>
<dbReference type="PANTHER" id="PTHR30146:SF148">
    <property type="entry name" value="HTH-TYPE TRANSCRIPTIONAL REPRESSOR PURR-RELATED"/>
    <property type="match status" value="1"/>
</dbReference>
<evidence type="ECO:0000313" key="7">
    <source>
        <dbReference type="Proteomes" id="UP000023067"/>
    </source>
</evidence>
<dbReference type="HOGENOM" id="CLU_770907_0_0_11"/>
<evidence type="ECO:0000313" key="6">
    <source>
        <dbReference type="EMBL" id="EWS79820.1"/>
    </source>
</evidence>
<keyword evidence="1" id="KW-0678">Repressor</keyword>
<keyword evidence="4" id="KW-0804">Transcription</keyword>
<dbReference type="EMBL" id="JDYK01000024">
    <property type="protein sequence ID" value="EWS79820.1"/>
    <property type="molecule type" value="Genomic_DNA"/>
</dbReference>
<dbReference type="eggNOG" id="COG1609">
    <property type="taxonomic scope" value="Bacteria"/>
</dbReference>
<protein>
    <recommendedName>
        <fullName evidence="5">HTH lacI-type domain-containing protein</fullName>
    </recommendedName>
</protein>